<gene>
    <name evidence="1" type="ORF">MPUL_16190</name>
</gene>
<proteinExistence type="predicted"/>
<keyword evidence="2" id="KW-1185">Reference proteome</keyword>
<dbReference type="AlphaFoldDB" id="A0A7I7UI14"/>
<evidence type="ECO:0008006" key="3">
    <source>
        <dbReference type="Google" id="ProtNLM"/>
    </source>
</evidence>
<accession>A0A7I7UI14</accession>
<dbReference type="Proteomes" id="UP000467252">
    <property type="component" value="Chromosome"/>
</dbReference>
<protein>
    <recommendedName>
        <fullName evidence="3">Cupin domain-containing protein</fullName>
    </recommendedName>
</protein>
<dbReference type="EMBL" id="AP022599">
    <property type="protein sequence ID" value="BBY80461.1"/>
    <property type="molecule type" value="Genomic_DNA"/>
</dbReference>
<organism evidence="1 2">
    <name type="scientific">Mycolicibacterium pulveris</name>
    <name type="common">Mycobacterium pulveris</name>
    <dbReference type="NCBI Taxonomy" id="36813"/>
    <lineage>
        <taxon>Bacteria</taxon>
        <taxon>Bacillati</taxon>
        <taxon>Actinomycetota</taxon>
        <taxon>Actinomycetes</taxon>
        <taxon>Mycobacteriales</taxon>
        <taxon>Mycobacteriaceae</taxon>
        <taxon>Mycolicibacterium</taxon>
    </lineage>
</organism>
<evidence type="ECO:0000313" key="2">
    <source>
        <dbReference type="Proteomes" id="UP000467252"/>
    </source>
</evidence>
<evidence type="ECO:0000313" key="1">
    <source>
        <dbReference type="EMBL" id="BBY80461.1"/>
    </source>
</evidence>
<sequence>MPHAKPTDLPSGGGGRWPAAGDGFRSVQWGDMEVGFTSVHHPLDCTELYRIGGLPGGLCMCPHYGYVVEGAVSATYPNTDRPDEEAVAGEVYFFPAGHILKYSGPTKHIEFNPAFALQQCMDAMQRTADRGGA</sequence>
<reference evidence="1 2" key="1">
    <citation type="journal article" date="2019" name="Emerg. Microbes Infect.">
        <title>Comprehensive subspecies identification of 175 nontuberculous mycobacteria species based on 7547 genomic profiles.</title>
        <authorList>
            <person name="Matsumoto Y."/>
            <person name="Kinjo T."/>
            <person name="Motooka D."/>
            <person name="Nabeya D."/>
            <person name="Jung N."/>
            <person name="Uechi K."/>
            <person name="Horii T."/>
            <person name="Iida T."/>
            <person name="Fujita J."/>
            <person name="Nakamura S."/>
        </authorList>
    </citation>
    <scope>NUCLEOTIDE SEQUENCE [LARGE SCALE GENOMIC DNA]</scope>
    <source>
        <strain evidence="1 2">JCM 6370</strain>
    </source>
</reference>
<name>A0A7I7UI14_MYCPV</name>